<dbReference type="STRING" id="1503961.SAMN05421736_101654"/>
<keyword evidence="1 3" id="KW-0238">DNA-binding</keyword>
<dbReference type="PANTHER" id="PTHR30204:SF85">
    <property type="entry name" value="MULTIDRUG-EFFLUX TRANSPORTER 2 REGULATOR"/>
    <property type="match status" value="1"/>
</dbReference>
<dbReference type="SUPFAM" id="SSF46955">
    <property type="entry name" value="Putative DNA-binding domain"/>
    <property type="match status" value="1"/>
</dbReference>
<proteinExistence type="predicted"/>
<dbReference type="Gene3D" id="1.10.1660.10">
    <property type="match status" value="1"/>
</dbReference>
<dbReference type="PROSITE" id="PS50937">
    <property type="entry name" value="HTH_MERR_2"/>
    <property type="match status" value="1"/>
</dbReference>
<evidence type="ECO:0000313" key="3">
    <source>
        <dbReference type="EMBL" id="SDY20472.1"/>
    </source>
</evidence>
<dbReference type="InterPro" id="IPR000551">
    <property type="entry name" value="MerR-type_HTH_dom"/>
</dbReference>
<evidence type="ECO:0000313" key="4">
    <source>
        <dbReference type="Proteomes" id="UP000198935"/>
    </source>
</evidence>
<dbReference type="GO" id="GO:0003677">
    <property type="term" value="F:DNA binding"/>
    <property type="evidence" value="ECO:0007669"/>
    <property type="project" value="UniProtKB-KW"/>
</dbReference>
<protein>
    <submittedName>
        <fullName evidence="3">DNA-binding transcriptional regulator, MerR family</fullName>
    </submittedName>
</protein>
<keyword evidence="4" id="KW-1185">Reference proteome</keyword>
<dbReference type="Gene3D" id="3.20.80.10">
    <property type="entry name" value="Regulatory factor, effector binding domain"/>
    <property type="match status" value="1"/>
</dbReference>
<dbReference type="GO" id="GO:0003700">
    <property type="term" value="F:DNA-binding transcription factor activity"/>
    <property type="evidence" value="ECO:0007669"/>
    <property type="project" value="InterPro"/>
</dbReference>
<dbReference type="Pfam" id="PF13411">
    <property type="entry name" value="MerR_1"/>
    <property type="match status" value="1"/>
</dbReference>
<dbReference type="AlphaFoldDB" id="A0A1H3HYK6"/>
<dbReference type="OrthoDB" id="9773308at2"/>
<dbReference type="CDD" id="cd04782">
    <property type="entry name" value="HTH_BltR"/>
    <property type="match status" value="1"/>
</dbReference>
<accession>A0A1H3HYK6</accession>
<sequence>MKTFTTGEFAKIFGIKKDTLFYYDKIGLFKPAGIRDNRYRYYTTQQLDVFSVIYSLRELKFPIKLLEDYLETPSPRALIELSKKQLSKIAEEIEKLEQIHSILHKVIEQSEEALNAHLDEIVFKSLEKEYVLLSDKNPSESDTSIEEWCNFHDHFLSKIKAKGPLYIGSVIDKNDLMSGRFGRVERLFVRTNQETDTVKQAGIYAISYYKGSYERIGDFYKGFIRKLNETGYTVCGDAYEEYLLNGLSTPNSEDYVTKISVKVNMPCVVQTAENDPRLNES</sequence>
<evidence type="ECO:0000256" key="1">
    <source>
        <dbReference type="ARBA" id="ARBA00023125"/>
    </source>
</evidence>
<name>A0A1H3HYK6_9BACI</name>
<gene>
    <name evidence="3" type="ORF">SAMN05421736_101654</name>
</gene>
<reference evidence="4" key="1">
    <citation type="submission" date="2016-10" db="EMBL/GenBank/DDBJ databases">
        <authorList>
            <person name="Varghese N."/>
            <person name="Submissions S."/>
        </authorList>
    </citation>
    <scope>NUCLEOTIDE SEQUENCE [LARGE SCALE GENOMIC DNA]</scope>
    <source>
        <strain evidence="4">SP</strain>
    </source>
</reference>
<dbReference type="SUPFAM" id="SSF55136">
    <property type="entry name" value="Probable bacterial effector-binding domain"/>
    <property type="match status" value="1"/>
</dbReference>
<dbReference type="EMBL" id="FNPI01000001">
    <property type="protein sequence ID" value="SDY20472.1"/>
    <property type="molecule type" value="Genomic_DNA"/>
</dbReference>
<dbReference type="Proteomes" id="UP000198935">
    <property type="component" value="Unassembled WGS sequence"/>
</dbReference>
<dbReference type="SMART" id="SM00422">
    <property type="entry name" value="HTH_MERR"/>
    <property type="match status" value="1"/>
</dbReference>
<dbReference type="PANTHER" id="PTHR30204">
    <property type="entry name" value="REDOX-CYCLING DRUG-SENSING TRANSCRIPTIONAL ACTIVATOR SOXR"/>
    <property type="match status" value="1"/>
</dbReference>
<dbReference type="InterPro" id="IPR011256">
    <property type="entry name" value="Reg_factor_effector_dom_sf"/>
</dbReference>
<dbReference type="InterPro" id="IPR047057">
    <property type="entry name" value="MerR_fam"/>
</dbReference>
<organism evidence="3 4">
    <name type="scientific">Evansella caseinilytica</name>
    <dbReference type="NCBI Taxonomy" id="1503961"/>
    <lineage>
        <taxon>Bacteria</taxon>
        <taxon>Bacillati</taxon>
        <taxon>Bacillota</taxon>
        <taxon>Bacilli</taxon>
        <taxon>Bacillales</taxon>
        <taxon>Bacillaceae</taxon>
        <taxon>Evansella</taxon>
    </lineage>
</organism>
<evidence type="ECO:0000259" key="2">
    <source>
        <dbReference type="PROSITE" id="PS50937"/>
    </source>
</evidence>
<dbReference type="InterPro" id="IPR009061">
    <property type="entry name" value="DNA-bd_dom_put_sf"/>
</dbReference>
<feature type="domain" description="HTH merR-type" evidence="2">
    <location>
        <begin position="3"/>
        <end position="72"/>
    </location>
</feature>